<accession>A0A4Z1FU45</accession>
<comment type="caution">
    <text evidence="1">The sequence shown here is derived from an EMBL/GenBank/DDBJ whole genome shotgun (WGS) entry which is preliminary data.</text>
</comment>
<dbReference type="AlphaFoldDB" id="A0A4Z1FU45"/>
<proteinExistence type="predicted"/>
<gene>
    <name evidence="1" type="ORF">BPAE_0085g00010</name>
</gene>
<sequence length="100" mass="11485">MAGWALGFSSHDEIQKMQILLYKREIHSLVIFATKGCFQIVVAGEDKLRGYTQNILEQIEFLPDQVQHDNEFFTHFKELCMASASASAKRYFELDIVSNP</sequence>
<organism evidence="1 2">
    <name type="scientific">Botrytis paeoniae</name>
    <dbReference type="NCBI Taxonomy" id="278948"/>
    <lineage>
        <taxon>Eukaryota</taxon>
        <taxon>Fungi</taxon>
        <taxon>Dikarya</taxon>
        <taxon>Ascomycota</taxon>
        <taxon>Pezizomycotina</taxon>
        <taxon>Leotiomycetes</taxon>
        <taxon>Helotiales</taxon>
        <taxon>Sclerotiniaceae</taxon>
        <taxon>Botrytis</taxon>
    </lineage>
</organism>
<dbReference type="EMBL" id="PQXI01000085">
    <property type="protein sequence ID" value="TGO25181.1"/>
    <property type="molecule type" value="Genomic_DNA"/>
</dbReference>
<evidence type="ECO:0000313" key="2">
    <source>
        <dbReference type="Proteomes" id="UP000297910"/>
    </source>
</evidence>
<name>A0A4Z1FU45_9HELO</name>
<evidence type="ECO:0000313" key="1">
    <source>
        <dbReference type="EMBL" id="TGO25181.1"/>
    </source>
</evidence>
<reference evidence="1 2" key="1">
    <citation type="submission" date="2017-12" db="EMBL/GenBank/DDBJ databases">
        <title>Comparative genomics of Botrytis spp.</title>
        <authorList>
            <person name="Valero-Jimenez C.A."/>
            <person name="Tapia P."/>
            <person name="Veloso J."/>
            <person name="Silva-Moreno E."/>
            <person name="Staats M."/>
            <person name="Valdes J.H."/>
            <person name="Van Kan J.A.L."/>
        </authorList>
    </citation>
    <scope>NUCLEOTIDE SEQUENCE [LARGE SCALE GENOMIC DNA]</scope>
    <source>
        <strain evidence="1 2">Bp0003</strain>
    </source>
</reference>
<protein>
    <submittedName>
        <fullName evidence="1">Uncharacterized protein</fullName>
    </submittedName>
</protein>
<keyword evidence="2" id="KW-1185">Reference proteome</keyword>
<dbReference type="Proteomes" id="UP000297910">
    <property type="component" value="Unassembled WGS sequence"/>
</dbReference>